<feature type="domain" description="GGDEF" evidence="3">
    <location>
        <begin position="255"/>
        <end position="387"/>
    </location>
</feature>
<evidence type="ECO:0000313" key="4">
    <source>
        <dbReference type="EMBL" id="MBB3876723.1"/>
    </source>
</evidence>
<dbReference type="PANTHER" id="PTHR33121">
    <property type="entry name" value="CYCLIC DI-GMP PHOSPHODIESTERASE PDEF"/>
    <property type="match status" value="1"/>
</dbReference>
<dbReference type="RefSeq" id="WP_338112060.1">
    <property type="nucleotide sequence ID" value="NZ_JACIDB010000007.1"/>
</dbReference>
<evidence type="ECO:0000259" key="3">
    <source>
        <dbReference type="PROSITE" id="PS50887"/>
    </source>
</evidence>
<dbReference type="CDD" id="cd01948">
    <property type="entry name" value="EAL"/>
    <property type="match status" value="1"/>
</dbReference>
<dbReference type="SMART" id="SM00267">
    <property type="entry name" value="GGDEF"/>
    <property type="match status" value="1"/>
</dbReference>
<dbReference type="PROSITE" id="PS50883">
    <property type="entry name" value="EAL"/>
    <property type="match status" value="1"/>
</dbReference>
<reference evidence="4 5" key="1">
    <citation type="submission" date="2020-08" db="EMBL/GenBank/DDBJ databases">
        <title>Genomic Encyclopedia of Type Strains, Phase IV (KMG-IV): sequencing the most valuable type-strain genomes for metagenomic binning, comparative biology and taxonomic classification.</title>
        <authorList>
            <person name="Goeker M."/>
        </authorList>
    </citation>
    <scope>NUCLEOTIDE SEQUENCE [LARGE SCALE GENOMIC DNA]</scope>
    <source>
        <strain evidence="4 5">DSM 15581</strain>
    </source>
</reference>
<name>A0AAW3TV06_9SPHN</name>
<dbReference type="InterPro" id="IPR029787">
    <property type="entry name" value="Nucleotide_cyclase"/>
</dbReference>
<dbReference type="Gene3D" id="3.20.20.450">
    <property type="entry name" value="EAL domain"/>
    <property type="match status" value="1"/>
</dbReference>
<keyword evidence="1" id="KW-1133">Transmembrane helix</keyword>
<keyword evidence="1" id="KW-0812">Transmembrane</keyword>
<dbReference type="AlphaFoldDB" id="A0AAW3TV06"/>
<accession>A0AAW3TV06</accession>
<dbReference type="Pfam" id="PF00563">
    <property type="entry name" value="EAL"/>
    <property type="match status" value="1"/>
</dbReference>
<dbReference type="InterPro" id="IPR043128">
    <property type="entry name" value="Rev_trsase/Diguanyl_cyclase"/>
</dbReference>
<protein>
    <submittedName>
        <fullName evidence="4">Diguanylate cyclase (GGDEF)-like protein</fullName>
    </submittedName>
</protein>
<comment type="caution">
    <text evidence="4">The sequence shown here is derived from an EMBL/GenBank/DDBJ whole genome shotgun (WGS) entry which is preliminary data.</text>
</comment>
<dbReference type="Pfam" id="PF00990">
    <property type="entry name" value="GGDEF"/>
    <property type="match status" value="1"/>
</dbReference>
<feature type="transmembrane region" description="Helical" evidence="1">
    <location>
        <begin position="131"/>
        <end position="149"/>
    </location>
</feature>
<dbReference type="EMBL" id="JACIDB010000007">
    <property type="protein sequence ID" value="MBB3876723.1"/>
    <property type="molecule type" value="Genomic_DNA"/>
</dbReference>
<dbReference type="NCBIfam" id="TIGR00254">
    <property type="entry name" value="GGDEF"/>
    <property type="match status" value="1"/>
</dbReference>
<keyword evidence="1" id="KW-0472">Membrane</keyword>
<feature type="transmembrane region" description="Helical" evidence="1">
    <location>
        <begin position="106"/>
        <end position="125"/>
    </location>
</feature>
<evidence type="ECO:0000313" key="5">
    <source>
        <dbReference type="Proteomes" id="UP000528945"/>
    </source>
</evidence>
<keyword evidence="5" id="KW-1185">Reference proteome</keyword>
<dbReference type="CDD" id="cd01949">
    <property type="entry name" value="GGDEF"/>
    <property type="match status" value="1"/>
</dbReference>
<organism evidence="4 5">
    <name type="scientific">Sphingomonas aquatilis</name>
    <dbReference type="NCBI Taxonomy" id="93063"/>
    <lineage>
        <taxon>Bacteria</taxon>
        <taxon>Pseudomonadati</taxon>
        <taxon>Pseudomonadota</taxon>
        <taxon>Alphaproteobacteria</taxon>
        <taxon>Sphingomonadales</taxon>
        <taxon>Sphingomonadaceae</taxon>
        <taxon>Sphingomonas</taxon>
    </lineage>
</organism>
<feature type="transmembrane region" description="Helical" evidence="1">
    <location>
        <begin position="45"/>
        <end position="63"/>
    </location>
</feature>
<proteinExistence type="predicted"/>
<dbReference type="InterPro" id="IPR035919">
    <property type="entry name" value="EAL_sf"/>
</dbReference>
<feature type="transmembrane region" description="Helical" evidence="1">
    <location>
        <begin position="180"/>
        <end position="198"/>
    </location>
</feature>
<dbReference type="SUPFAM" id="SSF55073">
    <property type="entry name" value="Nucleotide cyclase"/>
    <property type="match status" value="1"/>
</dbReference>
<sequence length="648" mass="70471">MATLARFQWSGTVPTSHAPDPADSELDEMLAAAQFRALRHQVPSLHLILLINVTFLTFITSSARAAPVTYLPSCVLACSSVVRILKWRRVHYAGAAAARRMFASTVRTSLLFGLSLSAWSAWVLYTRSADVAAFIPFFAALSTIACAVCMVSLPRAAYAVIWSGTVPMVVAMIATGNPALMAAAANLSVIAVLLFAWMQRQHQQFHDIVQAHATTIEREREVAHLAFNDQLTGLANRRAFLARLDEAQRPAGERLDTTVVLMDLDGFKAVNDRLGHGVGDVLLRRVSDRLAQHVPPQALCARLGGDEFAVLLPTADAAEVAAAAQRIAAIFDQPITIGDDVIQPRGSIGLSTGDVWPGDPIDLMHRADLALYESKALKQAQPYTFHVGLQQQSDRRRIIETAYQDPTALAQLDVHFQPIVRTGTGEVVAFEALMRWQHPHLGNVPPDELFAVADRARVATHFTDHLFARALARATQWPSHLALSFNVTAGEVGPHLCAMVAAACERHGFPLDRLIVEITETALLRDLEVARRTIAELQALGVRVALDDFGAGFASIGYLKHIRFDLIKIDGGLVQSIAECPLAGQLLIGVVELCRAVGTPIVVEQVETQAQLDILRVLGVDKVQGYLLGHPTADPDLTPQSPLRTNRM</sequence>
<dbReference type="InterPro" id="IPR050706">
    <property type="entry name" value="Cyclic-di-GMP_PDE-like"/>
</dbReference>
<dbReference type="InterPro" id="IPR001633">
    <property type="entry name" value="EAL_dom"/>
</dbReference>
<dbReference type="GO" id="GO:0071111">
    <property type="term" value="F:cyclic-guanylate-specific phosphodiesterase activity"/>
    <property type="evidence" value="ECO:0007669"/>
    <property type="project" value="InterPro"/>
</dbReference>
<feature type="transmembrane region" description="Helical" evidence="1">
    <location>
        <begin position="69"/>
        <end position="85"/>
    </location>
</feature>
<dbReference type="Gene3D" id="3.30.70.270">
    <property type="match status" value="1"/>
</dbReference>
<gene>
    <name evidence="4" type="ORF">GGR47_002982</name>
</gene>
<dbReference type="Proteomes" id="UP000528945">
    <property type="component" value="Unassembled WGS sequence"/>
</dbReference>
<feature type="domain" description="EAL" evidence="2">
    <location>
        <begin position="396"/>
        <end position="645"/>
    </location>
</feature>
<evidence type="ECO:0000256" key="1">
    <source>
        <dbReference type="SAM" id="Phobius"/>
    </source>
</evidence>
<dbReference type="InterPro" id="IPR000160">
    <property type="entry name" value="GGDEF_dom"/>
</dbReference>
<dbReference type="PANTHER" id="PTHR33121:SF70">
    <property type="entry name" value="SIGNALING PROTEIN YKOW"/>
    <property type="match status" value="1"/>
</dbReference>
<dbReference type="SUPFAM" id="SSF141868">
    <property type="entry name" value="EAL domain-like"/>
    <property type="match status" value="1"/>
</dbReference>
<evidence type="ECO:0000259" key="2">
    <source>
        <dbReference type="PROSITE" id="PS50883"/>
    </source>
</evidence>
<dbReference type="PROSITE" id="PS50887">
    <property type="entry name" value="GGDEF"/>
    <property type="match status" value="1"/>
</dbReference>
<dbReference type="SMART" id="SM00052">
    <property type="entry name" value="EAL"/>
    <property type="match status" value="1"/>
</dbReference>